<organism evidence="7 8">
    <name type="scientific">Peptidiphaga gingivicola</name>
    <dbReference type="NCBI Taxonomy" id="2741497"/>
    <lineage>
        <taxon>Bacteria</taxon>
        <taxon>Bacillati</taxon>
        <taxon>Actinomycetota</taxon>
        <taxon>Actinomycetes</taxon>
        <taxon>Actinomycetales</taxon>
        <taxon>Actinomycetaceae</taxon>
        <taxon>Peptidiphaga</taxon>
    </lineage>
</organism>
<dbReference type="STRING" id="1823756.A4H34_06360"/>
<proteinExistence type="inferred from homology"/>
<dbReference type="AlphaFoldDB" id="A0A179B6T0"/>
<name>A0A179B6T0_9ACTO</name>
<dbReference type="InterPro" id="IPR020845">
    <property type="entry name" value="AMP-binding_CS"/>
</dbReference>
<evidence type="ECO:0000313" key="7">
    <source>
        <dbReference type="EMBL" id="OAP87130.1"/>
    </source>
</evidence>
<dbReference type="SUPFAM" id="SSF56801">
    <property type="entry name" value="Acetyl-CoA synthetase-like"/>
    <property type="match status" value="1"/>
</dbReference>
<keyword evidence="4" id="KW-0443">Lipid metabolism</keyword>
<dbReference type="Gene3D" id="3.40.50.12780">
    <property type="entry name" value="N-terminal domain of ligase-like"/>
    <property type="match status" value="1"/>
</dbReference>
<evidence type="ECO:0000256" key="4">
    <source>
        <dbReference type="ARBA" id="ARBA00023098"/>
    </source>
</evidence>
<dbReference type="PANTHER" id="PTHR43272">
    <property type="entry name" value="LONG-CHAIN-FATTY-ACID--COA LIGASE"/>
    <property type="match status" value="1"/>
</dbReference>
<reference evidence="7 8" key="1">
    <citation type="submission" date="2016-04" db="EMBL/GenBank/DDBJ databases">
        <title>Peptidophaga gingivicola gen. nov., sp. nov., isolated from human subgingival plaque.</title>
        <authorList>
            <person name="Beall C.J."/>
            <person name="Mokrzan E.M."/>
            <person name="Griffen A.L."/>
            <person name="Leys E.J."/>
        </authorList>
    </citation>
    <scope>NUCLEOTIDE SEQUENCE [LARGE SCALE GENOMIC DNA]</scope>
    <source>
        <strain evidence="7 8">BA112</strain>
    </source>
</reference>
<keyword evidence="2 7" id="KW-0436">Ligase</keyword>
<keyword evidence="8" id="KW-1185">Reference proteome</keyword>
<dbReference type="InterPro" id="IPR042099">
    <property type="entry name" value="ANL_N_sf"/>
</dbReference>
<dbReference type="PROSITE" id="PS00455">
    <property type="entry name" value="AMP_BINDING"/>
    <property type="match status" value="1"/>
</dbReference>
<dbReference type="OrthoDB" id="9803968at2"/>
<evidence type="ECO:0000259" key="6">
    <source>
        <dbReference type="Pfam" id="PF00501"/>
    </source>
</evidence>
<evidence type="ECO:0000313" key="8">
    <source>
        <dbReference type="Proteomes" id="UP000078368"/>
    </source>
</evidence>
<accession>A0A179B6T0</accession>
<dbReference type="EMBL" id="LVZK01000001">
    <property type="protein sequence ID" value="OAP87130.1"/>
    <property type="molecule type" value="Genomic_DNA"/>
</dbReference>
<evidence type="ECO:0000256" key="5">
    <source>
        <dbReference type="ARBA" id="ARBA00032875"/>
    </source>
</evidence>
<keyword evidence="3" id="KW-0276">Fatty acid metabolism</keyword>
<dbReference type="GO" id="GO:0016020">
    <property type="term" value="C:membrane"/>
    <property type="evidence" value="ECO:0007669"/>
    <property type="project" value="TreeGrafter"/>
</dbReference>
<dbReference type="PANTHER" id="PTHR43272:SF32">
    <property type="entry name" value="AMP-DEPENDENT SYNTHETASE_LIGASE DOMAIN-CONTAINING PROTEIN"/>
    <property type="match status" value="1"/>
</dbReference>
<dbReference type="Pfam" id="PF23562">
    <property type="entry name" value="AMP-binding_C_3"/>
    <property type="match status" value="1"/>
</dbReference>
<comment type="caution">
    <text evidence="7">The sequence shown here is derived from an EMBL/GenBank/DDBJ whole genome shotgun (WGS) entry which is preliminary data.</text>
</comment>
<dbReference type="GO" id="GO:0004467">
    <property type="term" value="F:long-chain fatty acid-CoA ligase activity"/>
    <property type="evidence" value="ECO:0007669"/>
    <property type="project" value="TreeGrafter"/>
</dbReference>
<protein>
    <recommendedName>
        <fullName evidence="5">Acyl-CoA synthetase</fullName>
    </recommendedName>
</protein>
<comment type="similarity">
    <text evidence="1">Belongs to the ATP-dependent AMP-binding enzyme family.</text>
</comment>
<evidence type="ECO:0000256" key="1">
    <source>
        <dbReference type="ARBA" id="ARBA00006432"/>
    </source>
</evidence>
<evidence type="ECO:0000256" key="3">
    <source>
        <dbReference type="ARBA" id="ARBA00022832"/>
    </source>
</evidence>
<dbReference type="Proteomes" id="UP000078368">
    <property type="component" value="Unassembled WGS sequence"/>
</dbReference>
<dbReference type="CDD" id="cd05907">
    <property type="entry name" value="VL_LC_FACS_like"/>
    <property type="match status" value="1"/>
</dbReference>
<gene>
    <name evidence="7" type="ORF">A4H34_06360</name>
</gene>
<dbReference type="InterPro" id="IPR000873">
    <property type="entry name" value="AMP-dep_synth/lig_dom"/>
</dbReference>
<dbReference type="Pfam" id="PF00501">
    <property type="entry name" value="AMP-binding"/>
    <property type="match status" value="1"/>
</dbReference>
<evidence type="ECO:0000256" key="2">
    <source>
        <dbReference type="ARBA" id="ARBA00022598"/>
    </source>
</evidence>
<sequence length="580" mass="62461">MTVPWLLARRAAKTPNGVCIERRTEIGASWVKITAAEFESDVIQAARGLIGLGLKPGEAVSIFGATSYEWSLLDMAALYAGLTVVPIYESSSAEQIRWIVSDADVRLVLTDSAAHAAAVDSVKTPGLMPTLVYDSDGLQQLYAAGSKIEEARVLERKNALTGEDTATIIYTSGTTGNPKGVELTHGNIAAITMSTLAAEGPIIDRCDSRILLFLPLAHVMARVVFYFAVAGRGRVAHVPNVKHLLTDIQSFEPSALLCVPRVLEKVYNAAEAKVRGLRLKIFRWAAHVAVRNSRKRFHGPLFLLQRALARTLVWKKITAALGSNCRYAISAGAPLGKWLGHFYRGIGLSVIEAFGLTETSGPSTANRPGAFKMGTVGQPLPGTAVKIADDGEILLKGPHIFRGYHNNPSATSEAFEKGWFRTGDVGAIDKNGFLSVTGRKKELIVTAGGKNVAPAVLEDKLRGHPLISQVVAVGDKRPFVAALITLDADMLPGWLRGHGLPHMDAASAARHPAVLEALQRAVDRTNEQVSRAESIRKFTVVNGDFTEENGLLTPSMKVKRADVLERHADVVEGLYADPPK</sequence>
<feature type="domain" description="AMP-dependent synthetase/ligase" evidence="6">
    <location>
        <begin position="8"/>
        <end position="405"/>
    </location>
</feature>